<dbReference type="Proteomes" id="UP000050761">
    <property type="component" value="Unassembled WGS sequence"/>
</dbReference>
<dbReference type="AlphaFoldDB" id="A0A183G7V9"/>
<proteinExistence type="predicted"/>
<evidence type="ECO:0000313" key="1">
    <source>
        <dbReference type="EMBL" id="VDP10154.1"/>
    </source>
</evidence>
<gene>
    <name evidence="1" type="ORF">HPBE_LOCUS17900</name>
</gene>
<dbReference type="EMBL" id="UZAH01030326">
    <property type="protein sequence ID" value="VDP10154.1"/>
    <property type="molecule type" value="Genomic_DNA"/>
</dbReference>
<reference evidence="3" key="2">
    <citation type="submission" date="2019-09" db="UniProtKB">
        <authorList>
            <consortium name="WormBaseParasite"/>
        </authorList>
    </citation>
    <scope>IDENTIFICATION</scope>
</reference>
<sequence>MDNVDEEYDRFVHHIHDSAKEAESLKTTKRCLSPETLELIRQRGAARASSNYQLTCELAKLCREAIKEDLKERRTEVFAEAAEAGVSIRNARRNFANFKTKVTALRRPDGTVTSSRRTMEKVIHDFYSDLFDSPSTCPHAIFRRMDTSSPLFSLPRSDTPSRR</sequence>
<reference evidence="1 2" key="1">
    <citation type="submission" date="2018-11" db="EMBL/GenBank/DDBJ databases">
        <authorList>
            <consortium name="Pathogen Informatics"/>
        </authorList>
    </citation>
    <scope>NUCLEOTIDE SEQUENCE [LARGE SCALE GENOMIC DNA]</scope>
</reference>
<protein>
    <submittedName>
        <fullName evidence="1 3">Uncharacterized protein</fullName>
    </submittedName>
</protein>
<accession>A0A183G7V9</accession>
<accession>A0A3P8BVQ3</accession>
<dbReference type="WBParaSite" id="HPBE_0001790101-mRNA-1">
    <property type="protein sequence ID" value="HPBE_0001790101-mRNA-1"/>
    <property type="gene ID" value="HPBE_0001790101"/>
</dbReference>
<name>A0A183G7V9_HELPZ</name>
<evidence type="ECO:0000313" key="2">
    <source>
        <dbReference type="Proteomes" id="UP000050761"/>
    </source>
</evidence>
<dbReference type="OrthoDB" id="5863145at2759"/>
<evidence type="ECO:0000313" key="3">
    <source>
        <dbReference type="WBParaSite" id="HPBE_0001790101-mRNA-1"/>
    </source>
</evidence>
<organism evidence="2 3">
    <name type="scientific">Heligmosomoides polygyrus</name>
    <name type="common">Parasitic roundworm</name>
    <dbReference type="NCBI Taxonomy" id="6339"/>
    <lineage>
        <taxon>Eukaryota</taxon>
        <taxon>Metazoa</taxon>
        <taxon>Ecdysozoa</taxon>
        <taxon>Nematoda</taxon>
        <taxon>Chromadorea</taxon>
        <taxon>Rhabditida</taxon>
        <taxon>Rhabditina</taxon>
        <taxon>Rhabditomorpha</taxon>
        <taxon>Strongyloidea</taxon>
        <taxon>Heligmosomidae</taxon>
        <taxon>Heligmosomoides</taxon>
    </lineage>
</organism>
<keyword evidence="2" id="KW-1185">Reference proteome</keyword>